<dbReference type="eggNOG" id="COG1853">
    <property type="taxonomic scope" value="Bacteria"/>
</dbReference>
<gene>
    <name evidence="4" type="ordered locus">RER_48660</name>
</gene>
<dbReference type="Gene3D" id="2.30.110.10">
    <property type="entry name" value="Electron Transport, Fmn-binding Protein, Chain A"/>
    <property type="match status" value="1"/>
</dbReference>
<dbReference type="Proteomes" id="UP000002204">
    <property type="component" value="Chromosome"/>
</dbReference>
<dbReference type="GO" id="GO:0042602">
    <property type="term" value="F:riboflavin reductase (NADPH) activity"/>
    <property type="evidence" value="ECO:0007669"/>
    <property type="project" value="TreeGrafter"/>
</dbReference>
<name>C0ZP78_RHOE4</name>
<dbReference type="GO" id="GO:0010181">
    <property type="term" value="F:FMN binding"/>
    <property type="evidence" value="ECO:0007669"/>
    <property type="project" value="InterPro"/>
</dbReference>
<dbReference type="SMART" id="SM00903">
    <property type="entry name" value="Flavin_Reduct"/>
    <property type="match status" value="1"/>
</dbReference>
<evidence type="ECO:0000313" key="4">
    <source>
        <dbReference type="EMBL" id="BAH35574.1"/>
    </source>
</evidence>
<accession>C0ZP78</accession>
<evidence type="ECO:0000256" key="2">
    <source>
        <dbReference type="ARBA" id="ARBA00023002"/>
    </source>
</evidence>
<dbReference type="InterPro" id="IPR012349">
    <property type="entry name" value="Split_barrel_FMN-bd"/>
</dbReference>
<evidence type="ECO:0000256" key="1">
    <source>
        <dbReference type="ARBA" id="ARBA00008898"/>
    </source>
</evidence>
<comment type="similarity">
    <text evidence="1">Belongs to the non-flavoprotein flavin reductase family.</text>
</comment>
<dbReference type="AlphaFoldDB" id="C0ZP78"/>
<proteinExistence type="inferred from homology"/>
<dbReference type="KEGG" id="rer:RER_48660"/>
<sequence>MLSVTTKLVGTQPVSDVAVDSAPSIRNAFVEAFRNHPAGVSIITATGNDGPAGITSSSVISISADPAVLAFSLQSLRGSASVIASASSFVVHLANSANEQLAATFATRGAVRFGDDMRWSFLSTGEPFLHGTGHALRAVPLNATTCGSAVIVTARVVDVIDPQHVSAPLVYHDRTYRNLSSHNISSKEGMSHD</sequence>
<keyword evidence="2" id="KW-0560">Oxidoreductase</keyword>
<dbReference type="GO" id="GO:0006208">
    <property type="term" value="P:pyrimidine nucleobase catabolic process"/>
    <property type="evidence" value="ECO:0007669"/>
    <property type="project" value="TreeGrafter"/>
</dbReference>
<evidence type="ECO:0000313" key="5">
    <source>
        <dbReference type="Proteomes" id="UP000002204"/>
    </source>
</evidence>
<dbReference type="Pfam" id="PF01613">
    <property type="entry name" value="Flavin_Reduct"/>
    <property type="match status" value="1"/>
</dbReference>
<dbReference type="PANTHER" id="PTHR30466:SF1">
    <property type="entry name" value="FMN REDUCTASE (NADH) RUTF"/>
    <property type="match status" value="1"/>
</dbReference>
<reference evidence="5" key="1">
    <citation type="submission" date="2005-03" db="EMBL/GenBank/DDBJ databases">
        <title>Comparison of the complete genome sequences of Rhodococcus erythropolis PR4 and Rhodococcus opacus B4.</title>
        <authorList>
            <person name="Takarada H."/>
            <person name="Sekine M."/>
            <person name="Hosoyama A."/>
            <person name="Yamada R."/>
            <person name="Fujisawa T."/>
            <person name="Omata S."/>
            <person name="Shimizu A."/>
            <person name="Tsukatani N."/>
            <person name="Tanikawa S."/>
            <person name="Fujita N."/>
            <person name="Harayama S."/>
        </authorList>
    </citation>
    <scope>NUCLEOTIDE SEQUENCE [LARGE SCALE GENOMIC DNA]</scope>
    <source>
        <strain evidence="5">PR4 / NBRC 100887</strain>
    </source>
</reference>
<dbReference type="InterPro" id="IPR002563">
    <property type="entry name" value="Flavin_Rdtase-like_dom"/>
</dbReference>
<organism evidence="4 5">
    <name type="scientific">Rhodococcus erythropolis (strain PR4 / NBRC 100887)</name>
    <dbReference type="NCBI Taxonomy" id="234621"/>
    <lineage>
        <taxon>Bacteria</taxon>
        <taxon>Bacillati</taxon>
        <taxon>Actinomycetota</taxon>
        <taxon>Actinomycetes</taxon>
        <taxon>Mycobacteriales</taxon>
        <taxon>Nocardiaceae</taxon>
        <taxon>Rhodococcus</taxon>
        <taxon>Rhodococcus erythropolis group</taxon>
    </lineage>
</organism>
<feature type="domain" description="Flavin reductase like" evidence="3">
    <location>
        <begin position="33"/>
        <end position="178"/>
    </location>
</feature>
<dbReference type="InterPro" id="IPR050268">
    <property type="entry name" value="NADH-dep_flavin_reductase"/>
</dbReference>
<dbReference type="HOGENOM" id="CLU_059021_1_1_11"/>
<dbReference type="PANTHER" id="PTHR30466">
    <property type="entry name" value="FLAVIN REDUCTASE"/>
    <property type="match status" value="1"/>
</dbReference>
<dbReference type="EMBL" id="AP008957">
    <property type="protein sequence ID" value="BAH35574.1"/>
    <property type="molecule type" value="Genomic_DNA"/>
</dbReference>
<protein>
    <submittedName>
        <fullName evidence="4">Putative oxidoreductase</fullName>
    </submittedName>
</protein>
<evidence type="ECO:0000259" key="3">
    <source>
        <dbReference type="SMART" id="SM00903"/>
    </source>
</evidence>
<dbReference type="SUPFAM" id="SSF50475">
    <property type="entry name" value="FMN-binding split barrel"/>
    <property type="match status" value="1"/>
</dbReference>
<reference evidence="4 5" key="2">
    <citation type="journal article" date="2006" name="Environ. Microbiol.">
        <title>Sequence analysis of three plasmids harboured in Rhodococcus erythropolis strain PR4.</title>
        <authorList>
            <person name="Sekine M."/>
            <person name="Tanikawa S."/>
            <person name="Omata S."/>
            <person name="Saito M."/>
            <person name="Fujisawa T."/>
            <person name="Tsukatani N."/>
            <person name="Tajima T."/>
            <person name="Sekigawa T."/>
            <person name="Kosugi H."/>
            <person name="Matsuo Y."/>
            <person name="Nishiko R."/>
            <person name="Imamura K."/>
            <person name="Ito M."/>
            <person name="Narita H."/>
            <person name="Tago S."/>
            <person name="Fujita N."/>
            <person name="Harayama S."/>
        </authorList>
    </citation>
    <scope>NUCLEOTIDE SEQUENCE [LARGE SCALE GENOMIC DNA]</scope>
    <source>
        <strain evidence="5">PR4 / NBRC 100887</strain>
    </source>
</reference>